<organism evidence="1 2">
    <name type="scientific">Ladona fulva</name>
    <name type="common">Scarce chaser dragonfly</name>
    <name type="synonym">Libellula fulva</name>
    <dbReference type="NCBI Taxonomy" id="123851"/>
    <lineage>
        <taxon>Eukaryota</taxon>
        <taxon>Metazoa</taxon>
        <taxon>Ecdysozoa</taxon>
        <taxon>Arthropoda</taxon>
        <taxon>Hexapoda</taxon>
        <taxon>Insecta</taxon>
        <taxon>Pterygota</taxon>
        <taxon>Palaeoptera</taxon>
        <taxon>Odonata</taxon>
        <taxon>Epiprocta</taxon>
        <taxon>Anisoptera</taxon>
        <taxon>Libelluloidea</taxon>
        <taxon>Libellulidae</taxon>
        <taxon>Ladona</taxon>
    </lineage>
</organism>
<dbReference type="EMBL" id="KZ308860">
    <property type="protein sequence ID" value="KAG8234938.1"/>
    <property type="molecule type" value="Genomic_DNA"/>
</dbReference>
<keyword evidence="2" id="KW-1185">Reference proteome</keyword>
<sequence length="210" mass="23526">MNDCNGGFPMMPSTPSYEVEEGSPAFESHCQYEFPSVTIKNSCEVSSNGIFYEGSETTFDQSLKSGNKSLEENESSVTAYFVSNGYYGFQPLTLTMVTEVECQMDVGDLNAVEGAEGSSCHETIANGTSFEPYRWQSQLEEDNCHKGFTVLGKRNWDGVTETQIEVKRIRQEEPAALTLCLYKDIDNDKTPFTPKSIDCHYPRCNITQYV</sequence>
<reference evidence="1" key="2">
    <citation type="submission" date="2017-10" db="EMBL/GenBank/DDBJ databases">
        <title>Ladona fulva Genome sequencing and assembly.</title>
        <authorList>
            <person name="Murali S."/>
            <person name="Richards S."/>
            <person name="Bandaranaike D."/>
            <person name="Bellair M."/>
            <person name="Blankenburg K."/>
            <person name="Chao H."/>
            <person name="Dinh H."/>
            <person name="Doddapaneni H."/>
            <person name="Dugan-Rocha S."/>
            <person name="Elkadiri S."/>
            <person name="Gnanaolivu R."/>
            <person name="Hernandez B."/>
            <person name="Skinner E."/>
            <person name="Javaid M."/>
            <person name="Lee S."/>
            <person name="Li M."/>
            <person name="Ming W."/>
            <person name="Munidasa M."/>
            <person name="Muniz J."/>
            <person name="Nguyen L."/>
            <person name="Hughes D."/>
            <person name="Osuji N."/>
            <person name="Pu L.-L."/>
            <person name="Puazo M."/>
            <person name="Qu C."/>
            <person name="Quiroz J."/>
            <person name="Raj R."/>
            <person name="Weissenberger G."/>
            <person name="Xin Y."/>
            <person name="Zou X."/>
            <person name="Han Y."/>
            <person name="Worley K."/>
            <person name="Muzny D."/>
            <person name="Gibbs R."/>
        </authorList>
    </citation>
    <scope>NUCLEOTIDE SEQUENCE</scope>
    <source>
        <strain evidence="1">Sampled in the wild</strain>
    </source>
</reference>
<dbReference type="Proteomes" id="UP000792457">
    <property type="component" value="Unassembled WGS sequence"/>
</dbReference>
<name>A0A8K0KII5_LADFU</name>
<proteinExistence type="predicted"/>
<protein>
    <submittedName>
        <fullName evidence="1">Uncharacterized protein</fullName>
    </submittedName>
</protein>
<reference evidence="1" key="1">
    <citation type="submission" date="2013-04" db="EMBL/GenBank/DDBJ databases">
        <authorList>
            <person name="Qu J."/>
            <person name="Murali S.C."/>
            <person name="Bandaranaike D."/>
            <person name="Bellair M."/>
            <person name="Blankenburg K."/>
            <person name="Chao H."/>
            <person name="Dinh H."/>
            <person name="Doddapaneni H."/>
            <person name="Downs B."/>
            <person name="Dugan-Rocha S."/>
            <person name="Elkadiri S."/>
            <person name="Gnanaolivu R.D."/>
            <person name="Hernandez B."/>
            <person name="Javaid M."/>
            <person name="Jayaseelan J.C."/>
            <person name="Lee S."/>
            <person name="Li M."/>
            <person name="Ming W."/>
            <person name="Munidasa M."/>
            <person name="Muniz J."/>
            <person name="Nguyen L."/>
            <person name="Ongeri F."/>
            <person name="Osuji N."/>
            <person name="Pu L.-L."/>
            <person name="Puazo M."/>
            <person name="Qu C."/>
            <person name="Quiroz J."/>
            <person name="Raj R."/>
            <person name="Weissenberger G."/>
            <person name="Xin Y."/>
            <person name="Zou X."/>
            <person name="Han Y."/>
            <person name="Richards S."/>
            <person name="Worley K."/>
            <person name="Muzny D."/>
            <person name="Gibbs R."/>
        </authorList>
    </citation>
    <scope>NUCLEOTIDE SEQUENCE</scope>
    <source>
        <strain evidence="1">Sampled in the wild</strain>
    </source>
</reference>
<comment type="caution">
    <text evidence="1">The sequence shown here is derived from an EMBL/GenBank/DDBJ whole genome shotgun (WGS) entry which is preliminary data.</text>
</comment>
<dbReference type="AlphaFoldDB" id="A0A8K0KII5"/>
<accession>A0A8K0KII5</accession>
<evidence type="ECO:0000313" key="2">
    <source>
        <dbReference type="Proteomes" id="UP000792457"/>
    </source>
</evidence>
<gene>
    <name evidence="1" type="ORF">J437_LFUL015506</name>
</gene>
<evidence type="ECO:0000313" key="1">
    <source>
        <dbReference type="EMBL" id="KAG8234938.1"/>
    </source>
</evidence>